<dbReference type="SUPFAM" id="SSF69047">
    <property type="entry name" value="Hypothetical protein YjbJ"/>
    <property type="match status" value="1"/>
</dbReference>
<dbReference type="AlphaFoldDB" id="A0A0J6VCZ2"/>
<feature type="compositionally biased region" description="Basic and acidic residues" evidence="2">
    <location>
        <begin position="47"/>
        <end position="57"/>
    </location>
</feature>
<dbReference type="EMBL" id="JYNL01000069">
    <property type="protein sequence ID" value="KMO67497.1"/>
    <property type="molecule type" value="Genomic_DNA"/>
</dbReference>
<evidence type="ECO:0000313" key="4">
    <source>
        <dbReference type="EMBL" id="KMO67497.1"/>
    </source>
</evidence>
<keyword evidence="5" id="KW-1185">Reference proteome</keyword>
<accession>A0A0J6VCZ2</accession>
<comment type="caution">
    <text evidence="4">The sequence shown here is derived from an EMBL/GenBank/DDBJ whole genome shotgun (WGS) entry which is preliminary data.</text>
</comment>
<dbReference type="RefSeq" id="WP_082169164.1">
    <property type="nucleotide sequence ID" value="NZ_JYNL01000069.1"/>
</dbReference>
<dbReference type="Pfam" id="PF05532">
    <property type="entry name" value="CsbD"/>
    <property type="match status" value="1"/>
</dbReference>
<comment type="similarity">
    <text evidence="1">Belongs to the UPF0337 (CsbD) family.</text>
</comment>
<dbReference type="InterPro" id="IPR036629">
    <property type="entry name" value="YjbJ_sf"/>
</dbReference>
<gene>
    <name evidence="4" type="ORF">MCHLDSM_06746</name>
</gene>
<name>A0A0J6VCZ2_9MYCO</name>
<evidence type="ECO:0000256" key="2">
    <source>
        <dbReference type="SAM" id="MobiDB-lite"/>
    </source>
</evidence>
<proteinExistence type="inferred from homology"/>
<organism evidence="4 5">
    <name type="scientific">Mycolicibacterium chlorophenolicum</name>
    <dbReference type="NCBI Taxonomy" id="37916"/>
    <lineage>
        <taxon>Bacteria</taxon>
        <taxon>Bacillati</taxon>
        <taxon>Actinomycetota</taxon>
        <taxon>Actinomycetes</taxon>
        <taxon>Mycobacteriales</taxon>
        <taxon>Mycobacteriaceae</taxon>
        <taxon>Mycolicibacterium</taxon>
    </lineage>
</organism>
<feature type="region of interest" description="Disordered" evidence="2">
    <location>
        <begin position="32"/>
        <end position="57"/>
    </location>
</feature>
<dbReference type="STRING" id="37916.MCHLDSM_06746"/>
<dbReference type="Proteomes" id="UP000036513">
    <property type="component" value="Unassembled WGS sequence"/>
</dbReference>
<evidence type="ECO:0000259" key="3">
    <source>
        <dbReference type="Pfam" id="PF05532"/>
    </source>
</evidence>
<sequence>MTIGKTIAHQAEATRGAVKKIFGRATGNTRLRTEGRVEQAKGNAKQSGEKFKDVFRR</sequence>
<evidence type="ECO:0000256" key="1">
    <source>
        <dbReference type="ARBA" id="ARBA00009129"/>
    </source>
</evidence>
<dbReference type="InterPro" id="IPR008462">
    <property type="entry name" value="CsbD"/>
</dbReference>
<evidence type="ECO:0000313" key="5">
    <source>
        <dbReference type="Proteomes" id="UP000036513"/>
    </source>
</evidence>
<reference evidence="4 5" key="1">
    <citation type="journal article" date="2015" name="Genome Biol. Evol.">
        <title>Characterization of Three Mycobacterium spp. with Potential Use in Bioremediation by Genome Sequencing and Comparative Genomics.</title>
        <authorList>
            <person name="Das S."/>
            <person name="Pettersson B.M."/>
            <person name="Behra P.R."/>
            <person name="Ramesh M."/>
            <person name="Dasgupta S."/>
            <person name="Bhattacharya A."/>
            <person name="Kirsebom L.A."/>
        </authorList>
    </citation>
    <scope>NUCLEOTIDE SEQUENCE [LARGE SCALE GENOMIC DNA]</scope>
    <source>
        <strain evidence="4 5">DSM 43826</strain>
    </source>
</reference>
<protein>
    <submittedName>
        <fullName evidence="4">CsbD-like protein</fullName>
    </submittedName>
</protein>
<feature type="domain" description="CsbD-like" evidence="3">
    <location>
        <begin position="7"/>
        <end position="56"/>
    </location>
</feature>